<feature type="domain" description="Retrotransposon gag" evidence="1">
    <location>
        <begin position="2"/>
        <end position="63"/>
    </location>
</feature>
<protein>
    <recommendedName>
        <fullName evidence="1">Retrotransposon gag domain-containing protein</fullName>
    </recommendedName>
</protein>
<dbReference type="InterPro" id="IPR005162">
    <property type="entry name" value="Retrotrans_gag_dom"/>
</dbReference>
<dbReference type="EMBL" id="JACMSC010000015">
    <property type="protein sequence ID" value="KAG6487524.1"/>
    <property type="molecule type" value="Genomic_DNA"/>
</dbReference>
<accession>A0A8J5FFY0</accession>
<keyword evidence="3" id="KW-1185">Reference proteome</keyword>
<dbReference type="Pfam" id="PF03732">
    <property type="entry name" value="Retrotrans_gag"/>
    <property type="match status" value="1"/>
</dbReference>
<gene>
    <name evidence="2" type="ORF">ZIOFF_056112</name>
</gene>
<comment type="caution">
    <text evidence="2">The sequence shown here is derived from an EMBL/GenBank/DDBJ whole genome shotgun (WGS) entry which is preliminary data.</text>
</comment>
<name>A0A8J5FFY0_ZINOF</name>
<evidence type="ECO:0000313" key="2">
    <source>
        <dbReference type="EMBL" id="KAG6487524.1"/>
    </source>
</evidence>
<dbReference type="Proteomes" id="UP000734854">
    <property type="component" value="Unassembled WGS sequence"/>
</dbReference>
<dbReference type="AlphaFoldDB" id="A0A8J5FFY0"/>
<sequence length="107" mass="12243">MFLKQYYLAEFRLQNLSEFENFTQAPSMLVLEYSSKFNSLGTYAPTIMADDTLKLHHFKKGLSSRIQSALEIYKLINFADLKGAAIRAETDIKQCEDEGKNKRPLAS</sequence>
<proteinExistence type="predicted"/>
<organism evidence="2 3">
    <name type="scientific">Zingiber officinale</name>
    <name type="common">Ginger</name>
    <name type="synonym">Amomum zingiber</name>
    <dbReference type="NCBI Taxonomy" id="94328"/>
    <lineage>
        <taxon>Eukaryota</taxon>
        <taxon>Viridiplantae</taxon>
        <taxon>Streptophyta</taxon>
        <taxon>Embryophyta</taxon>
        <taxon>Tracheophyta</taxon>
        <taxon>Spermatophyta</taxon>
        <taxon>Magnoliopsida</taxon>
        <taxon>Liliopsida</taxon>
        <taxon>Zingiberales</taxon>
        <taxon>Zingiberaceae</taxon>
        <taxon>Zingiber</taxon>
    </lineage>
</organism>
<evidence type="ECO:0000259" key="1">
    <source>
        <dbReference type="Pfam" id="PF03732"/>
    </source>
</evidence>
<reference evidence="2 3" key="1">
    <citation type="submission" date="2020-08" db="EMBL/GenBank/DDBJ databases">
        <title>Plant Genome Project.</title>
        <authorList>
            <person name="Zhang R.-G."/>
        </authorList>
    </citation>
    <scope>NUCLEOTIDE SEQUENCE [LARGE SCALE GENOMIC DNA]</scope>
    <source>
        <tissue evidence="2">Rhizome</tissue>
    </source>
</reference>
<evidence type="ECO:0000313" key="3">
    <source>
        <dbReference type="Proteomes" id="UP000734854"/>
    </source>
</evidence>